<dbReference type="SMART" id="SM00252">
    <property type="entry name" value="SH2"/>
    <property type="match status" value="1"/>
</dbReference>
<dbReference type="GO" id="GO:0005737">
    <property type="term" value="C:cytoplasm"/>
    <property type="evidence" value="ECO:0007669"/>
    <property type="project" value="UniProtKB-ARBA"/>
</dbReference>
<evidence type="ECO:0000313" key="5">
    <source>
        <dbReference type="EMBL" id="KAK5924790.1"/>
    </source>
</evidence>
<accession>A0AAN8DN51</accession>
<dbReference type="SUPFAM" id="SSF55550">
    <property type="entry name" value="SH2 domain"/>
    <property type="match status" value="1"/>
</dbReference>
<keyword evidence="6" id="KW-1185">Reference proteome</keyword>
<feature type="compositionally biased region" description="Low complexity" evidence="3">
    <location>
        <begin position="128"/>
        <end position="145"/>
    </location>
</feature>
<protein>
    <recommendedName>
        <fullName evidence="4">SH2 domain-containing protein</fullName>
    </recommendedName>
</protein>
<organism evidence="5 6">
    <name type="scientific">Champsocephalus gunnari</name>
    <name type="common">Mackerel icefish</name>
    <dbReference type="NCBI Taxonomy" id="52237"/>
    <lineage>
        <taxon>Eukaryota</taxon>
        <taxon>Metazoa</taxon>
        <taxon>Chordata</taxon>
        <taxon>Craniata</taxon>
        <taxon>Vertebrata</taxon>
        <taxon>Euteleostomi</taxon>
        <taxon>Actinopterygii</taxon>
        <taxon>Neopterygii</taxon>
        <taxon>Teleostei</taxon>
        <taxon>Neoteleostei</taxon>
        <taxon>Acanthomorphata</taxon>
        <taxon>Eupercaria</taxon>
        <taxon>Perciformes</taxon>
        <taxon>Notothenioidei</taxon>
        <taxon>Channichthyidae</taxon>
        <taxon>Champsocephalus</taxon>
    </lineage>
</organism>
<feature type="region of interest" description="Disordered" evidence="3">
    <location>
        <begin position="124"/>
        <end position="190"/>
    </location>
</feature>
<evidence type="ECO:0000313" key="6">
    <source>
        <dbReference type="Proteomes" id="UP001331515"/>
    </source>
</evidence>
<feature type="compositionally biased region" description="Basic and acidic residues" evidence="3">
    <location>
        <begin position="209"/>
        <end position="224"/>
    </location>
</feature>
<feature type="compositionally biased region" description="Basic residues" evidence="3">
    <location>
        <begin position="162"/>
        <end position="171"/>
    </location>
</feature>
<dbReference type="PROSITE" id="PS50001">
    <property type="entry name" value="SH2"/>
    <property type="match status" value="1"/>
</dbReference>
<comment type="caution">
    <text evidence="5">The sequence shown here is derived from an EMBL/GenBank/DDBJ whole genome shotgun (WGS) entry which is preliminary data.</text>
</comment>
<evidence type="ECO:0000256" key="1">
    <source>
        <dbReference type="ARBA" id="ARBA00022999"/>
    </source>
</evidence>
<dbReference type="InterPro" id="IPR051751">
    <property type="entry name" value="Immunoreceptor_sig_adapters"/>
</dbReference>
<dbReference type="Gene3D" id="3.30.505.10">
    <property type="entry name" value="SH2 domain"/>
    <property type="match status" value="1"/>
</dbReference>
<evidence type="ECO:0000259" key="4">
    <source>
        <dbReference type="PROSITE" id="PS50001"/>
    </source>
</evidence>
<proteinExistence type="predicted"/>
<feature type="region of interest" description="Disordered" evidence="3">
    <location>
        <begin position="209"/>
        <end position="231"/>
    </location>
</feature>
<evidence type="ECO:0000256" key="3">
    <source>
        <dbReference type="SAM" id="MobiDB-lite"/>
    </source>
</evidence>
<dbReference type="GO" id="GO:0007169">
    <property type="term" value="P:cell surface receptor protein tyrosine kinase signaling pathway"/>
    <property type="evidence" value="ECO:0007669"/>
    <property type="project" value="TreeGrafter"/>
</dbReference>
<dbReference type="FunFam" id="3.30.505.10:FF:000016">
    <property type="entry name" value="B-cell linker protein isoform 2"/>
    <property type="match status" value="1"/>
</dbReference>
<dbReference type="PANTHER" id="PTHR14098:SF2">
    <property type="entry name" value="CYTOKINE-DEPENDENT HEMATOPOIETIC CELL LINKER"/>
    <property type="match status" value="1"/>
</dbReference>
<dbReference type="InterPro" id="IPR036860">
    <property type="entry name" value="SH2_dom_sf"/>
</dbReference>
<evidence type="ECO:0000256" key="2">
    <source>
        <dbReference type="PROSITE-ProRule" id="PRU00191"/>
    </source>
</evidence>
<dbReference type="InterPro" id="IPR000980">
    <property type="entry name" value="SH2"/>
</dbReference>
<dbReference type="PANTHER" id="PTHR14098">
    <property type="entry name" value="SH2 DOMAIN CONTAINING PROTEIN"/>
    <property type="match status" value="1"/>
</dbReference>
<gene>
    <name evidence="5" type="ORF">CgunFtcFv8_017373</name>
</gene>
<dbReference type="EMBL" id="JAURVH010001520">
    <property type="protein sequence ID" value="KAK5924790.1"/>
    <property type="molecule type" value="Genomic_DNA"/>
</dbReference>
<keyword evidence="1 2" id="KW-0727">SH2 domain</keyword>
<dbReference type="AlphaFoldDB" id="A0AAN8DN51"/>
<dbReference type="GO" id="GO:0035556">
    <property type="term" value="P:intracellular signal transduction"/>
    <property type="evidence" value="ECO:0007669"/>
    <property type="project" value="TreeGrafter"/>
</dbReference>
<name>A0AAN8DN51_CHAGU</name>
<sequence length="421" mass="47751">MVIFHRKSGYTIAEETTGERLTLFAGALLHSQAFEPLQTGRYSVSSEKPLVSYRERGTSHESAVIMDRNRKGKNRNERSKIKDGYSNSVLEHEYHMADDHEEVLNVRILPARPIDAEREYADRALPRSTSAQSLSSLSSANSNSLPRDFSLTSGPAVNRALKPGRRKKVKKLPPVQPEDQHSHRRSPSPPAVITELVNHLPGLTVHDYSRRDRQRATKKAEFSARGKGLQSAEHVSTLHTNHRHSLDLDTHDLETRSQLSIERVPSKRLHHEWPQTKEDFNQHDFVPMEKPQQTYCEEDWYVGTCTRADAEHALHLVNKDGAFLVRDCSINSNSEPLVLAMYHGKKVYNVKIRFIESTSKYALGRGHRSNDMFVSVAEIIKFHSIFPVILISGRNMPGSKCPENCVLTCPVTRSDVEQLLQ</sequence>
<dbReference type="Proteomes" id="UP001331515">
    <property type="component" value="Unassembled WGS sequence"/>
</dbReference>
<dbReference type="Pfam" id="PF00017">
    <property type="entry name" value="SH2"/>
    <property type="match status" value="1"/>
</dbReference>
<reference evidence="5 6" key="1">
    <citation type="journal article" date="2023" name="Mol. Biol. Evol.">
        <title>Genomics of Secondarily Temperate Adaptation in the Only Non-Antarctic Icefish.</title>
        <authorList>
            <person name="Rivera-Colon A.G."/>
            <person name="Rayamajhi N."/>
            <person name="Minhas B.F."/>
            <person name="Madrigal G."/>
            <person name="Bilyk K.T."/>
            <person name="Yoon V."/>
            <person name="Hune M."/>
            <person name="Gregory S."/>
            <person name="Cheng C.H.C."/>
            <person name="Catchen J.M."/>
        </authorList>
    </citation>
    <scope>NUCLEOTIDE SEQUENCE [LARGE SCALE GENOMIC DNA]</scope>
    <source>
        <tissue evidence="5">White muscle</tissue>
    </source>
</reference>
<feature type="domain" description="SH2" evidence="4">
    <location>
        <begin position="300"/>
        <end position="411"/>
    </location>
</feature>